<evidence type="ECO:0000313" key="2">
    <source>
        <dbReference type="Proteomes" id="UP000828390"/>
    </source>
</evidence>
<organism evidence="1 2">
    <name type="scientific">Dreissena polymorpha</name>
    <name type="common">Zebra mussel</name>
    <name type="synonym">Mytilus polymorpha</name>
    <dbReference type="NCBI Taxonomy" id="45954"/>
    <lineage>
        <taxon>Eukaryota</taxon>
        <taxon>Metazoa</taxon>
        <taxon>Spiralia</taxon>
        <taxon>Lophotrochozoa</taxon>
        <taxon>Mollusca</taxon>
        <taxon>Bivalvia</taxon>
        <taxon>Autobranchia</taxon>
        <taxon>Heteroconchia</taxon>
        <taxon>Euheterodonta</taxon>
        <taxon>Imparidentia</taxon>
        <taxon>Neoheterodontei</taxon>
        <taxon>Myida</taxon>
        <taxon>Dreissenoidea</taxon>
        <taxon>Dreissenidae</taxon>
        <taxon>Dreissena</taxon>
    </lineage>
</organism>
<proteinExistence type="predicted"/>
<reference evidence="1" key="2">
    <citation type="submission" date="2020-11" db="EMBL/GenBank/DDBJ databases">
        <authorList>
            <person name="McCartney M.A."/>
            <person name="Auch B."/>
            <person name="Kono T."/>
            <person name="Mallez S."/>
            <person name="Becker A."/>
            <person name="Gohl D.M."/>
            <person name="Silverstein K.A.T."/>
            <person name="Koren S."/>
            <person name="Bechman K.B."/>
            <person name="Herman A."/>
            <person name="Abrahante J.E."/>
            <person name="Garbe J."/>
        </authorList>
    </citation>
    <scope>NUCLEOTIDE SEQUENCE</scope>
    <source>
        <strain evidence="1">Duluth1</strain>
        <tissue evidence="1">Whole animal</tissue>
    </source>
</reference>
<keyword evidence="2" id="KW-1185">Reference proteome</keyword>
<protein>
    <submittedName>
        <fullName evidence="1">Uncharacterized protein</fullName>
    </submittedName>
</protein>
<dbReference type="AlphaFoldDB" id="A0A9D4NL91"/>
<accession>A0A9D4NL91</accession>
<gene>
    <name evidence="1" type="ORF">DPMN_019899</name>
</gene>
<dbReference type="Proteomes" id="UP000828390">
    <property type="component" value="Unassembled WGS sequence"/>
</dbReference>
<evidence type="ECO:0000313" key="1">
    <source>
        <dbReference type="EMBL" id="KAH3895734.1"/>
    </source>
</evidence>
<name>A0A9D4NL91_DREPO</name>
<dbReference type="EMBL" id="JAIWYP010000001">
    <property type="protein sequence ID" value="KAH3895734.1"/>
    <property type="molecule type" value="Genomic_DNA"/>
</dbReference>
<reference evidence="1" key="1">
    <citation type="journal article" date="2019" name="bioRxiv">
        <title>The Genome of the Zebra Mussel, Dreissena polymorpha: A Resource for Invasive Species Research.</title>
        <authorList>
            <person name="McCartney M.A."/>
            <person name="Auch B."/>
            <person name="Kono T."/>
            <person name="Mallez S."/>
            <person name="Zhang Y."/>
            <person name="Obille A."/>
            <person name="Becker A."/>
            <person name="Abrahante J.E."/>
            <person name="Garbe J."/>
            <person name="Badalamenti J.P."/>
            <person name="Herman A."/>
            <person name="Mangelson H."/>
            <person name="Liachko I."/>
            <person name="Sullivan S."/>
            <person name="Sone E.D."/>
            <person name="Koren S."/>
            <person name="Silverstein K.A.T."/>
            <person name="Beckman K.B."/>
            <person name="Gohl D.M."/>
        </authorList>
    </citation>
    <scope>NUCLEOTIDE SEQUENCE</scope>
    <source>
        <strain evidence="1">Duluth1</strain>
        <tissue evidence="1">Whole animal</tissue>
    </source>
</reference>
<sequence>MLQSDSDIKNYPLTITATDRCGDTATGTITVTVTNTLNHDATAVESMTITCSDGTDQITSSYKVDISDAFTVTDQDDAISCSINAPESAKFGITKVDTATGAQHVVTLFSDVILMMMMIVIYTAAAAAYDDDVIEEEEEVDVDDDEEKDSFFKVVPGTAPTFAIWVKAGVKLDAATSPLLVNVQCVDDRSPANIITETFTVPLLDKFRVWVSAAVTQASIDFNDQAVPLPLTITCTDGNTAITGTFNVNIVDEICMELTSGDRNGYQRRFADGRCNPPHVQRDRQR</sequence>
<comment type="caution">
    <text evidence="1">The sequence shown here is derived from an EMBL/GenBank/DDBJ whole genome shotgun (WGS) entry which is preliminary data.</text>
</comment>